<dbReference type="PROSITE" id="PS51318">
    <property type="entry name" value="TAT"/>
    <property type="match status" value="1"/>
</dbReference>
<dbReference type="KEGG" id="sro:Sros_5142"/>
<reference evidence="3 4" key="1">
    <citation type="journal article" date="2010" name="Stand. Genomic Sci.">
        <title>Complete genome sequence of Streptosporangium roseum type strain (NI 9100).</title>
        <authorList>
            <person name="Nolan M."/>
            <person name="Sikorski J."/>
            <person name="Jando M."/>
            <person name="Lucas S."/>
            <person name="Lapidus A."/>
            <person name="Glavina Del Rio T."/>
            <person name="Chen F."/>
            <person name="Tice H."/>
            <person name="Pitluck S."/>
            <person name="Cheng J.F."/>
            <person name="Chertkov O."/>
            <person name="Sims D."/>
            <person name="Meincke L."/>
            <person name="Brettin T."/>
            <person name="Han C."/>
            <person name="Detter J.C."/>
            <person name="Bruce D."/>
            <person name="Goodwin L."/>
            <person name="Land M."/>
            <person name="Hauser L."/>
            <person name="Chang Y.J."/>
            <person name="Jeffries C.D."/>
            <person name="Ivanova N."/>
            <person name="Mavromatis K."/>
            <person name="Mikhailova N."/>
            <person name="Chen A."/>
            <person name="Palaniappan K."/>
            <person name="Chain P."/>
            <person name="Rohde M."/>
            <person name="Goker M."/>
            <person name="Bristow J."/>
            <person name="Eisen J.A."/>
            <person name="Markowitz V."/>
            <person name="Hugenholtz P."/>
            <person name="Kyrpides N.C."/>
            <person name="Klenk H.P."/>
        </authorList>
    </citation>
    <scope>NUCLEOTIDE SEQUENCE [LARGE SCALE GENOMIC DNA]</scope>
    <source>
        <strain evidence="4">ATCC 12428 / DSM 43021 / JCM 3005 / NI 9100</strain>
    </source>
</reference>
<accession>D2BA95</accession>
<name>D2BA95_STRRD</name>
<feature type="domain" description="Beta-lactamase-related" evidence="2">
    <location>
        <begin position="59"/>
        <end position="403"/>
    </location>
</feature>
<dbReference type="InterPro" id="IPR050491">
    <property type="entry name" value="AmpC-like"/>
</dbReference>
<gene>
    <name evidence="3" type="ordered locus">Sros_5142</name>
</gene>
<dbReference type="STRING" id="479432.Sros_5142"/>
<feature type="chain" id="PRO_5038761085" evidence="1">
    <location>
        <begin position="40"/>
        <end position="428"/>
    </location>
</feature>
<evidence type="ECO:0000313" key="4">
    <source>
        <dbReference type="Proteomes" id="UP000002029"/>
    </source>
</evidence>
<feature type="signal peptide" evidence="1">
    <location>
        <begin position="1"/>
        <end position="39"/>
    </location>
</feature>
<dbReference type="InterPro" id="IPR012338">
    <property type="entry name" value="Beta-lactam/transpept-like"/>
</dbReference>
<protein>
    <submittedName>
        <fullName evidence="3">Alkaline D-peptidase</fullName>
    </submittedName>
</protein>
<dbReference type="InterPro" id="IPR001466">
    <property type="entry name" value="Beta-lactam-related"/>
</dbReference>
<organism evidence="3 4">
    <name type="scientific">Streptosporangium roseum (strain ATCC 12428 / DSM 43021 / JCM 3005 / KCTC 9067 / NCIMB 10171 / NRRL 2505 / NI 9100)</name>
    <dbReference type="NCBI Taxonomy" id="479432"/>
    <lineage>
        <taxon>Bacteria</taxon>
        <taxon>Bacillati</taxon>
        <taxon>Actinomycetota</taxon>
        <taxon>Actinomycetes</taxon>
        <taxon>Streptosporangiales</taxon>
        <taxon>Streptosporangiaceae</taxon>
        <taxon>Streptosporangium</taxon>
    </lineage>
</organism>
<dbReference type="PANTHER" id="PTHR46825:SF7">
    <property type="entry name" value="D-ALANYL-D-ALANINE CARBOXYPEPTIDASE"/>
    <property type="match status" value="1"/>
</dbReference>
<dbReference type="eggNOG" id="COG1680">
    <property type="taxonomic scope" value="Bacteria"/>
</dbReference>
<dbReference type="EMBL" id="CP001814">
    <property type="protein sequence ID" value="ACZ87920.1"/>
    <property type="molecule type" value="Genomic_DNA"/>
</dbReference>
<dbReference type="Proteomes" id="UP000002029">
    <property type="component" value="Chromosome"/>
</dbReference>
<proteinExistence type="predicted"/>
<dbReference type="Pfam" id="PF00144">
    <property type="entry name" value="Beta-lactamase"/>
    <property type="match status" value="1"/>
</dbReference>
<dbReference type="SUPFAM" id="SSF56601">
    <property type="entry name" value="beta-lactamase/transpeptidase-like"/>
    <property type="match status" value="1"/>
</dbReference>
<dbReference type="AlphaFoldDB" id="D2BA95"/>
<evidence type="ECO:0000313" key="3">
    <source>
        <dbReference type="EMBL" id="ACZ87920.1"/>
    </source>
</evidence>
<dbReference type="OrthoDB" id="3499702at2"/>
<evidence type="ECO:0000256" key="1">
    <source>
        <dbReference type="SAM" id="SignalP"/>
    </source>
</evidence>
<dbReference type="HOGENOM" id="CLU_020027_2_3_11"/>
<keyword evidence="1" id="KW-0732">Signal</keyword>
<dbReference type="PANTHER" id="PTHR46825">
    <property type="entry name" value="D-ALANYL-D-ALANINE-CARBOXYPEPTIDASE/ENDOPEPTIDASE AMPH"/>
    <property type="match status" value="1"/>
</dbReference>
<keyword evidence="4" id="KW-1185">Reference proteome</keyword>
<dbReference type="Gene3D" id="3.40.710.10">
    <property type="entry name" value="DD-peptidase/beta-lactamase superfamily"/>
    <property type="match status" value="1"/>
</dbReference>
<dbReference type="InterPro" id="IPR006311">
    <property type="entry name" value="TAT_signal"/>
</dbReference>
<sequence>MSQRDFPSDRAVRPRWLRTLTASALAVSLVVAASLPAAAAATPSAAWSGTEAQRAQLQQLARKLVEAGAPGVIVRVDDGRGRPVEIAEQAAWTRRDHLLKAGDEFRMGSNTKTMVATLVLQLVAEGKLALTDPVEKWLPGRVPNGKAITLRMLLNHTGGLSDYTEDAAIRPAMLGRDRRRWTSAKLLAVGVKHDPLFAPGTKWSYSNTGYAAIGAVLERVTGTGLAELVRDRIARPLNLKHTYYATDATWRGSHAHGYELDAAHMPPGVPAEFRHFAGTRHHGHVDVSDNDPGWGGAAGAVVSTTQDWSRFSTALMSGKLLPAAQVAQMRTTVPVDARQPDGPGYGLGIQTGATPCGTFWGHDGGMPGYLTTNLTDRAGSRTATVLISTEFWAEFEADPKIAKAAQALQTAVTCTMFGKPVPTAAHAG</sequence>
<evidence type="ECO:0000259" key="2">
    <source>
        <dbReference type="Pfam" id="PF00144"/>
    </source>
</evidence>